<sequence>MVEAAMKVMNSLDCPHGEYIILDYSQNKLVFRERGNGITELKNALHDDQVSFVLLALRLELQGIPDQVRLIFMHWKGPAVKRMVMVKANQFVQQALEILSPNHGQLEVIGKNEFTEAIISEKWKPSAGSHVIN</sequence>
<dbReference type="FunFam" id="3.40.20.10:FF:000100">
    <property type="entry name" value="Uncharacterized protein"/>
    <property type="match status" value="1"/>
</dbReference>
<dbReference type="InterPro" id="IPR002108">
    <property type="entry name" value="ADF-H"/>
</dbReference>
<gene>
    <name evidence="2" type="ORF">CL6EHI_092320</name>
</gene>
<evidence type="ECO:0000313" key="2">
    <source>
        <dbReference type="EMBL" id="GAT92465.1"/>
    </source>
</evidence>
<dbReference type="Pfam" id="PF00241">
    <property type="entry name" value="Cofilin_ADF"/>
    <property type="match status" value="1"/>
</dbReference>
<dbReference type="EMBL" id="BDEQ01000001">
    <property type="protein sequence ID" value="GAT92465.1"/>
    <property type="molecule type" value="Genomic_DNA"/>
</dbReference>
<accession>A0A5K1VNX1</accession>
<name>A0A5K1VNX1_ENTHI</name>
<dbReference type="SMR" id="A0A5K1VNX1"/>
<dbReference type="InterPro" id="IPR029006">
    <property type="entry name" value="ADF-H/Gelsolin-like_dom_sf"/>
</dbReference>
<dbReference type="VEuPathDB" id="AmoebaDB:EHI5A_261170"/>
<dbReference type="VEuPathDB" id="AmoebaDB:EHI_092320"/>
<dbReference type="VEuPathDB" id="AmoebaDB:KM1_199260"/>
<dbReference type="VEuPathDB" id="AmoebaDB:EHI8A_000440"/>
<evidence type="ECO:0000259" key="1">
    <source>
        <dbReference type="PROSITE" id="PS51263"/>
    </source>
</evidence>
<evidence type="ECO:0000313" key="3">
    <source>
        <dbReference type="Proteomes" id="UP000078387"/>
    </source>
</evidence>
<dbReference type="VEuPathDB" id="AmoebaDB:EHI7A_001100"/>
<dbReference type="CDD" id="cd11282">
    <property type="entry name" value="ADF_coactosin_like"/>
    <property type="match status" value="1"/>
</dbReference>
<dbReference type="PROSITE" id="PS51263">
    <property type="entry name" value="ADF_H"/>
    <property type="match status" value="1"/>
</dbReference>
<proteinExistence type="predicted"/>
<comment type="caution">
    <text evidence="2">The sequence shown here is derived from an EMBL/GenBank/DDBJ whole genome shotgun (WGS) entry which is preliminary data.</text>
</comment>
<dbReference type="Proteomes" id="UP000078387">
    <property type="component" value="Unassembled WGS sequence"/>
</dbReference>
<feature type="domain" description="ADF-H" evidence="1">
    <location>
        <begin position="1"/>
        <end position="124"/>
    </location>
</feature>
<organism evidence="2 3">
    <name type="scientific">Entamoeba histolytica</name>
    <dbReference type="NCBI Taxonomy" id="5759"/>
    <lineage>
        <taxon>Eukaryota</taxon>
        <taxon>Amoebozoa</taxon>
        <taxon>Evosea</taxon>
        <taxon>Archamoebae</taxon>
        <taxon>Mastigamoebida</taxon>
        <taxon>Entamoebidae</taxon>
        <taxon>Entamoeba</taxon>
    </lineage>
</organism>
<protein>
    <recommendedName>
        <fullName evidence="1">ADF-H domain-containing protein</fullName>
    </recommendedName>
</protein>
<reference evidence="2 3" key="1">
    <citation type="submission" date="2016-05" db="EMBL/GenBank/DDBJ databases">
        <title>First whole genome sequencing of Entamoeba histolytica HM1:IMSS-clone-6.</title>
        <authorList>
            <person name="Mukherjee Avik.K."/>
            <person name="Izumyama S."/>
            <person name="Nakada-Tsukui K."/>
            <person name="Nozaki T."/>
        </authorList>
    </citation>
    <scope>NUCLEOTIDE SEQUENCE [LARGE SCALE GENOMIC DNA]</scope>
    <source>
        <strain evidence="2 3">HM1:IMSS clone 6</strain>
    </source>
</reference>
<dbReference type="SUPFAM" id="SSF55753">
    <property type="entry name" value="Actin depolymerizing proteins"/>
    <property type="match status" value="1"/>
</dbReference>
<dbReference type="Gene3D" id="3.40.20.10">
    <property type="entry name" value="Severin"/>
    <property type="match status" value="1"/>
</dbReference>
<dbReference type="AlphaFoldDB" id="A0A5K1VNX1"/>
<dbReference type="GO" id="GO:0003779">
    <property type="term" value="F:actin binding"/>
    <property type="evidence" value="ECO:0007669"/>
    <property type="project" value="InterPro"/>
</dbReference>